<dbReference type="EMBL" id="CM001889">
    <property type="protein sequence ID" value="EOY49807.1"/>
    <property type="molecule type" value="Genomic_DNA"/>
</dbReference>
<sequence>MTAGGGASRPRAFDRSLGIKRSIQPSGYRARGVRHVRVGVARPTGPSRPTAEGHAKEGGRLSGRGRTKATAVRGYRCRTPVGVLLACP</sequence>
<evidence type="ECO:0000313" key="3">
    <source>
        <dbReference type="Proteomes" id="UP000014062"/>
    </source>
</evidence>
<feature type="region of interest" description="Disordered" evidence="1">
    <location>
        <begin position="1"/>
        <end position="71"/>
    </location>
</feature>
<organism evidence="2 3">
    <name type="scientific">Streptomyces lividans 1326</name>
    <dbReference type="NCBI Taxonomy" id="1200984"/>
    <lineage>
        <taxon>Bacteria</taxon>
        <taxon>Bacillati</taxon>
        <taxon>Actinomycetota</taxon>
        <taxon>Actinomycetes</taxon>
        <taxon>Kitasatosporales</taxon>
        <taxon>Streptomycetaceae</taxon>
        <taxon>Streptomyces</taxon>
    </lineage>
</organism>
<name>A0A7U9DXN9_STRLI</name>
<protein>
    <submittedName>
        <fullName evidence="2">Uncharacterized protein</fullName>
    </submittedName>
</protein>
<accession>A0A7U9DXN9</accession>
<proteinExistence type="predicted"/>
<dbReference type="Proteomes" id="UP000014062">
    <property type="component" value="Chromosome"/>
</dbReference>
<dbReference type="AlphaFoldDB" id="A0A7U9DXN9"/>
<evidence type="ECO:0000313" key="2">
    <source>
        <dbReference type="EMBL" id="EOY49807.1"/>
    </source>
</evidence>
<gene>
    <name evidence="2" type="ORF">SLI_5099</name>
</gene>
<reference evidence="3" key="1">
    <citation type="journal article" date="2013" name="Genome Biol. Evol.">
        <title>The genome sequence of Streptomyces lividans 66 reveals a novel tRNA-dependent peptide biosynthetic system within a metal-related genomic island.</title>
        <authorList>
            <person name="Cruz-Morales P."/>
            <person name="Vijgenboom E."/>
            <person name="Iruegas-Bocardo F."/>
            <person name="Girard G."/>
            <person name="Yanez-Guerra L.A."/>
            <person name="Ramos-Aboites H.E."/>
            <person name="Pernodet J.L."/>
            <person name="Anne J."/>
            <person name="van Wezel G.P."/>
            <person name="Barona-Gomez F."/>
        </authorList>
    </citation>
    <scope>NUCLEOTIDE SEQUENCE [LARGE SCALE GENOMIC DNA]</scope>
    <source>
        <strain evidence="3">1326</strain>
    </source>
</reference>
<evidence type="ECO:0000256" key="1">
    <source>
        <dbReference type="SAM" id="MobiDB-lite"/>
    </source>
</evidence>